<evidence type="ECO:0000313" key="2">
    <source>
        <dbReference type="EMBL" id="AHW64669.1"/>
    </source>
</evidence>
<evidence type="ECO:0000313" key="3">
    <source>
        <dbReference type="Proteomes" id="UP000023703"/>
    </source>
</evidence>
<dbReference type="HOGENOM" id="CLU_2583776_0_0_11"/>
<feature type="signal peptide" evidence="1">
    <location>
        <begin position="1"/>
        <end position="35"/>
    </location>
</feature>
<evidence type="ECO:0000256" key="1">
    <source>
        <dbReference type="SAM" id="SignalP"/>
    </source>
</evidence>
<dbReference type="RefSeq" id="WP_038549447.1">
    <property type="nucleotide sequence ID" value="NZ_CP006842.1"/>
</dbReference>
<gene>
    <name evidence="2" type="ORF">CGLY_11120</name>
</gene>
<organism evidence="2 3">
    <name type="scientific">Corynebacterium glyciniphilum AJ 3170</name>
    <dbReference type="NCBI Taxonomy" id="1404245"/>
    <lineage>
        <taxon>Bacteria</taxon>
        <taxon>Bacillati</taxon>
        <taxon>Actinomycetota</taxon>
        <taxon>Actinomycetes</taxon>
        <taxon>Mycobacteriales</taxon>
        <taxon>Corynebacteriaceae</taxon>
        <taxon>Corynebacterium</taxon>
    </lineage>
</organism>
<name>X5DTR5_9CORY</name>
<feature type="chain" id="PRO_5004956015" evidence="1">
    <location>
        <begin position="36"/>
        <end position="80"/>
    </location>
</feature>
<dbReference type="EMBL" id="CP006842">
    <property type="protein sequence ID" value="AHW64669.1"/>
    <property type="molecule type" value="Genomic_DNA"/>
</dbReference>
<protein>
    <submittedName>
        <fullName evidence="2">Putative secreted protein</fullName>
    </submittedName>
</protein>
<accession>X5DTR5</accession>
<proteinExistence type="predicted"/>
<dbReference type="KEGG" id="cgy:CGLY_11120"/>
<dbReference type="Proteomes" id="UP000023703">
    <property type="component" value="Chromosome"/>
</dbReference>
<reference evidence="2 3" key="1">
    <citation type="journal article" date="2015" name="Int. J. Syst. Evol. Microbiol.">
        <title>Revisiting Corynebacterium glyciniphilum (ex Kubota et al., 1972) sp. nov., nom. rev., isolated from putrefied banana.</title>
        <authorList>
            <person name="Al-Dilaimi A."/>
            <person name="Bednarz H."/>
            <person name="Lomker A."/>
            <person name="Niehaus K."/>
            <person name="Kalinowski J."/>
            <person name="Ruckert C."/>
        </authorList>
    </citation>
    <scope>NUCLEOTIDE SEQUENCE [LARGE SCALE GENOMIC DNA]</scope>
    <source>
        <strain evidence="2">AJ 3170</strain>
    </source>
</reference>
<keyword evidence="1" id="KW-0732">Signal</keyword>
<dbReference type="AlphaFoldDB" id="X5DTR5"/>
<keyword evidence="3" id="KW-1185">Reference proteome</keyword>
<sequence>MTTPLHLQIIAGTIAIALALALALALAILRPTALADTTTGNTGEAVSDMPDGISSRSAHGDVLAPGILCVNYVHVYGPGA</sequence>